<dbReference type="InterPro" id="IPR004652">
    <property type="entry name" value="DusB-like"/>
</dbReference>
<organism evidence="2 3">
    <name type="scientific">Acidipropionibacterium acidipropionici (strain ATCC 4875 / DSM 20272 / JCM 6432 / NBRC 12425 / NCIMB 8070 / 4)</name>
    <name type="common">Propionibacterium acidipropionici</name>
    <dbReference type="NCBI Taxonomy" id="1171373"/>
    <lineage>
        <taxon>Bacteria</taxon>
        <taxon>Bacillati</taxon>
        <taxon>Actinomycetota</taxon>
        <taxon>Actinomycetes</taxon>
        <taxon>Propionibacteriales</taxon>
        <taxon>Propionibacteriaceae</taxon>
        <taxon>Acidipropionibacterium</taxon>
    </lineage>
</organism>
<dbReference type="EMBL" id="CP003493">
    <property type="protein sequence ID" value="AFV89650.1"/>
    <property type="molecule type" value="Genomic_DNA"/>
</dbReference>
<dbReference type="Gene3D" id="3.20.20.70">
    <property type="entry name" value="Aldolase class I"/>
    <property type="match status" value="1"/>
</dbReference>
<gene>
    <name evidence="2" type="ordered locus">PACID_18470</name>
</gene>
<dbReference type="HOGENOM" id="CLU_013299_0_0_11"/>
<dbReference type="Proteomes" id="UP000000214">
    <property type="component" value="Chromosome"/>
</dbReference>
<accession>K7SK31</accession>
<dbReference type="Gene3D" id="1.10.1200.80">
    <property type="entry name" value="Putative flavin oxidoreducatase, domain 2"/>
    <property type="match status" value="1"/>
</dbReference>
<dbReference type="InterPro" id="IPR013785">
    <property type="entry name" value="Aldolase_TIM"/>
</dbReference>
<dbReference type="STRING" id="1171373.PACID_18470"/>
<protein>
    <submittedName>
        <fullName evidence="2">TIM-barrel enzyme, NifR3 family</fullName>
    </submittedName>
</protein>
<sequence>MATALKYSCRRQFSLPSRMSRHPARPDHGYHVPVPAIPPLVLTAPSGGRVVSTTPVVLAPMAGVTNAAFRQLCAEQGAGLYVCEMITSRGLVYGDHKTHDMLAFADVEKTRSVQLYGVDPGMIAEATSILCEKYGVNHVDLNFGCPVPKVTRKGGGGVLPWKTDRFTAVVRAAVEAGDRHGVPVTVKTRIGIDDDHTTYIDSARAAVDAGAAAVCLHARTVAEAYAGHSHWEAIGRLVEAVDVPVLGNGDIWEADDALEMVRRTGCAGVEVGRGCLGRPWLFRDLADAFAGQDRRTLPNLGEVAAMIRRHAELLVKYEGPHGLVDMRKHMAWYLKGFPVGGETRHALGTISSSEELDALLASLDADAPFPAKELGRPRGRQGTPRRKVVMPMGWLDGRTLDDADLSEAELGVSGG</sequence>
<evidence type="ECO:0000259" key="1">
    <source>
        <dbReference type="Pfam" id="PF01207"/>
    </source>
</evidence>
<dbReference type="PATRIC" id="fig|1171373.8.peg.1825"/>
<dbReference type="NCBIfam" id="TIGR00737">
    <property type="entry name" value="nifR3_yhdG"/>
    <property type="match status" value="1"/>
</dbReference>
<evidence type="ECO:0000313" key="2">
    <source>
        <dbReference type="EMBL" id="AFV89650.1"/>
    </source>
</evidence>
<dbReference type="AlphaFoldDB" id="K7SK31"/>
<dbReference type="GO" id="GO:0003723">
    <property type="term" value="F:RNA binding"/>
    <property type="evidence" value="ECO:0007669"/>
    <property type="project" value="TreeGrafter"/>
</dbReference>
<dbReference type="SUPFAM" id="SSF51395">
    <property type="entry name" value="FMN-linked oxidoreductases"/>
    <property type="match status" value="1"/>
</dbReference>
<dbReference type="PANTHER" id="PTHR45846">
    <property type="entry name" value="TRNA-DIHYDROURIDINE(47) SYNTHASE [NAD(P)(+)]-LIKE"/>
    <property type="match status" value="1"/>
</dbReference>
<dbReference type="KEGG" id="pbo:PACID_18470"/>
<feature type="domain" description="DUS-like FMN-binding" evidence="1">
    <location>
        <begin position="58"/>
        <end position="360"/>
    </location>
</feature>
<dbReference type="InterPro" id="IPR035587">
    <property type="entry name" value="DUS-like_FMN-bd"/>
</dbReference>
<evidence type="ECO:0000313" key="3">
    <source>
        <dbReference type="Proteomes" id="UP000000214"/>
    </source>
</evidence>
<dbReference type="GO" id="GO:0050660">
    <property type="term" value="F:flavin adenine dinucleotide binding"/>
    <property type="evidence" value="ECO:0007669"/>
    <property type="project" value="InterPro"/>
</dbReference>
<dbReference type="PANTHER" id="PTHR45846:SF1">
    <property type="entry name" value="TRNA-DIHYDROURIDINE(47) SYNTHASE [NAD(P)(+)]-LIKE"/>
    <property type="match status" value="1"/>
</dbReference>
<dbReference type="eggNOG" id="COG0042">
    <property type="taxonomic scope" value="Bacteria"/>
</dbReference>
<proteinExistence type="predicted"/>
<dbReference type="Pfam" id="PF01207">
    <property type="entry name" value="Dus"/>
    <property type="match status" value="1"/>
</dbReference>
<dbReference type="GO" id="GO:0017150">
    <property type="term" value="F:tRNA dihydrouridine synthase activity"/>
    <property type="evidence" value="ECO:0007669"/>
    <property type="project" value="TreeGrafter"/>
</dbReference>
<reference evidence="2 3" key="1">
    <citation type="journal article" date="2012" name="BMC Genomics">
        <title>The genome sequence of Propionibacterium acidipropionici provides insights into its biotechnological and industrial potential.</title>
        <authorList>
            <person name="Parizzi L.P."/>
            <person name="Grassi M.C."/>
            <person name="Llerena L.A."/>
            <person name="Carazzolle M.F."/>
            <person name="Queiroz V.L."/>
            <person name="Lunardi I."/>
            <person name="Zeidler A.F."/>
            <person name="Teixeira P.J."/>
            <person name="Mieczkowski P."/>
            <person name="Rincones J."/>
            <person name="Pereira G.A."/>
        </authorList>
    </citation>
    <scope>NUCLEOTIDE SEQUENCE [LARGE SCALE GENOMIC DNA]</scope>
    <source>
        <strain evidence="3">ATCC 4875 / DSM 20272 / JCM 6432 / NBRC 12425 / NCIMB 8070</strain>
    </source>
</reference>
<dbReference type="InterPro" id="IPR024036">
    <property type="entry name" value="tRNA-dHydroUridine_Synthase_C"/>
</dbReference>
<dbReference type="CDD" id="cd02801">
    <property type="entry name" value="DUS_like_FMN"/>
    <property type="match status" value="1"/>
</dbReference>
<name>K7SK31_ACIA4</name>